<dbReference type="Pfam" id="PF07484">
    <property type="entry name" value="Collar"/>
    <property type="match status" value="1"/>
</dbReference>
<proteinExistence type="predicted"/>
<dbReference type="PANTHER" id="PTHR35191:SF1">
    <property type="entry name" value="PROPHAGE SIDE TAIL FIBER PROTEIN HOMOLOG STFQ-RELATED"/>
    <property type="match status" value="1"/>
</dbReference>
<protein>
    <submittedName>
        <fullName evidence="5">Tail fiber-like repeat protein</fullName>
    </submittedName>
</protein>
<gene>
    <name evidence="5" type="ORF">EZJ58_1796</name>
</gene>
<evidence type="ECO:0000313" key="5">
    <source>
        <dbReference type="EMBL" id="TCL03717.1"/>
    </source>
</evidence>
<dbReference type="EMBL" id="SJOI01000001">
    <property type="protein sequence ID" value="TCL03717.1"/>
    <property type="molecule type" value="Genomic_DNA"/>
</dbReference>
<evidence type="ECO:0000259" key="4">
    <source>
        <dbReference type="Pfam" id="PF12571"/>
    </source>
</evidence>
<dbReference type="InterPro" id="IPR022225">
    <property type="entry name" value="Phage_tail_fibre_N"/>
</dbReference>
<dbReference type="Pfam" id="PF12571">
    <property type="entry name" value="Phage_tail_fib"/>
    <property type="match status" value="1"/>
</dbReference>
<evidence type="ECO:0000256" key="1">
    <source>
        <dbReference type="ARBA" id="ARBA00004328"/>
    </source>
</evidence>
<dbReference type="SUPFAM" id="SSF88874">
    <property type="entry name" value="Receptor-binding domain of short tail fibre protein gp12"/>
    <property type="match status" value="1"/>
</dbReference>
<sequence>MTIKYFALLTQQGAAKLANAAALGTKLELTHLAVGDGGGSLPTPDPAMTTLIHEQRRAPLNSLCVDADNPNQIIAEQIIPENEGGFWIREIGLFDSDGDLIAIANCPETYKPRLQEGSGRTQIVRLMLIVSHTQAVNLKIDPSVVLASRQFVTDALKRLAEKLQREMLEHGKSYDLADASLTAKGVVQLCNDIDSGSDTVAATACALKKVNDLALGIADNLAKMLGDPAAARHHLGLGLLAQKDTLSAKDVNAIAVDELAGIPLPWTQAVPPDGWLNCNGAYFDKQRYPALAKAYPRGRIPDLRGQFIRGWYGDRVPGKDFAILCTQSSVYTGPVMTTLKYNSVEVVGSSGDSGSHNAADSGIQDPVWVSKAVPGVKYKEIFLSTDGPEITFYNYITRAA</sequence>
<dbReference type="Pfam" id="PF03406">
    <property type="entry name" value="Phage_fiber_2"/>
    <property type="match status" value="1"/>
</dbReference>
<evidence type="ECO:0000256" key="2">
    <source>
        <dbReference type="ARBA" id="ARBA00022581"/>
    </source>
</evidence>
<comment type="caution">
    <text evidence="5">The sequence shown here is derived from an EMBL/GenBank/DDBJ whole genome shotgun (WGS) entry which is preliminary data.</text>
</comment>
<dbReference type="PANTHER" id="PTHR35191">
    <property type="entry name" value="PROPHAGE SIDE TAIL FIBER PROTEIN HOMOLOG STFQ-RELATED"/>
    <property type="match status" value="1"/>
</dbReference>
<comment type="subcellular location">
    <subcellularLocation>
        <location evidence="1">Virion</location>
    </subcellularLocation>
</comment>
<dbReference type="GO" id="GO:0046718">
    <property type="term" value="P:symbiont entry into host cell"/>
    <property type="evidence" value="ECO:0007669"/>
    <property type="project" value="InterPro"/>
</dbReference>
<dbReference type="Gene3D" id="3.90.1340.10">
    <property type="entry name" value="Phage tail collar domain"/>
    <property type="match status" value="1"/>
</dbReference>
<name>A0A4R1NAG8_9GAMM</name>
<dbReference type="InterPro" id="IPR051934">
    <property type="entry name" value="Phage_Tail_Fiber_Structural"/>
</dbReference>
<accession>A0A4R1NAG8</accession>
<keyword evidence="2" id="KW-0945">Host-virus interaction</keyword>
<feature type="domain" description="Phage tail fibre protein N-terminal" evidence="4">
    <location>
        <begin position="1"/>
        <end position="150"/>
    </location>
</feature>
<dbReference type="Proteomes" id="UP000294555">
    <property type="component" value="Unassembled WGS sequence"/>
</dbReference>
<dbReference type="GO" id="GO:0019062">
    <property type="term" value="P:virion attachment to host cell"/>
    <property type="evidence" value="ECO:0007669"/>
    <property type="project" value="InterPro"/>
</dbReference>
<reference evidence="5 6" key="1">
    <citation type="submission" date="2019-02" db="EMBL/GenBank/DDBJ databases">
        <title>Investigation of anaerobic lignin degradation for improved lignocellulosic biofuels.</title>
        <authorList>
            <person name="Deangelis K."/>
        </authorList>
    </citation>
    <scope>NUCLEOTIDE SEQUENCE [LARGE SCALE GENOMIC DNA]</scope>
    <source>
        <strain evidence="5 6">159R</strain>
    </source>
</reference>
<dbReference type="OrthoDB" id="9810174at2"/>
<dbReference type="InterPro" id="IPR011083">
    <property type="entry name" value="Phage_tail_collar_dom"/>
</dbReference>
<organism evidence="5 6">
    <name type="scientific">Sodalis ligni</name>
    <dbReference type="NCBI Taxonomy" id="2697027"/>
    <lineage>
        <taxon>Bacteria</taxon>
        <taxon>Pseudomonadati</taxon>
        <taxon>Pseudomonadota</taxon>
        <taxon>Gammaproteobacteria</taxon>
        <taxon>Enterobacterales</taxon>
        <taxon>Bruguierivoracaceae</taxon>
        <taxon>Sodalis</taxon>
    </lineage>
</organism>
<dbReference type="RefSeq" id="WP_132922560.1">
    <property type="nucleotide sequence ID" value="NZ_SJOI01000001.1"/>
</dbReference>
<dbReference type="AlphaFoldDB" id="A0A4R1NAG8"/>
<keyword evidence="6" id="KW-1185">Reference proteome</keyword>
<feature type="domain" description="Phage tail collar" evidence="3">
    <location>
        <begin position="261"/>
        <end position="308"/>
    </location>
</feature>
<dbReference type="InterPro" id="IPR037053">
    <property type="entry name" value="Phage_tail_collar_dom_sf"/>
</dbReference>
<evidence type="ECO:0000313" key="6">
    <source>
        <dbReference type="Proteomes" id="UP000294555"/>
    </source>
</evidence>
<evidence type="ECO:0000259" key="3">
    <source>
        <dbReference type="Pfam" id="PF07484"/>
    </source>
</evidence>
<dbReference type="InterPro" id="IPR005068">
    <property type="entry name" value="Phage_lambda_Stf-r2"/>
</dbReference>